<dbReference type="Gene3D" id="1.10.10.10">
    <property type="entry name" value="Winged helix-like DNA-binding domain superfamily/Winged helix DNA-binding domain"/>
    <property type="match status" value="1"/>
</dbReference>
<dbReference type="InterPro" id="IPR036390">
    <property type="entry name" value="WH_DNA-bd_sf"/>
</dbReference>
<organism evidence="2 3">
    <name type="scientific">Metallosphaera yellowstonensis MK1</name>
    <dbReference type="NCBI Taxonomy" id="671065"/>
    <lineage>
        <taxon>Archaea</taxon>
        <taxon>Thermoproteota</taxon>
        <taxon>Thermoprotei</taxon>
        <taxon>Sulfolobales</taxon>
        <taxon>Sulfolobaceae</taxon>
        <taxon>Metallosphaera</taxon>
    </lineage>
</organism>
<dbReference type="SUPFAM" id="SSF46785">
    <property type="entry name" value="Winged helix' DNA-binding domain"/>
    <property type="match status" value="1"/>
</dbReference>
<evidence type="ECO:0000313" key="3">
    <source>
        <dbReference type="Proteomes" id="UP000003980"/>
    </source>
</evidence>
<name>H2C1G5_9CREN</name>
<keyword evidence="3" id="KW-1185">Reference proteome</keyword>
<dbReference type="InterPro" id="IPR048907">
    <property type="entry name" value="WHD_MCM_arc"/>
</dbReference>
<protein>
    <recommendedName>
        <fullName evidence="1">MCM C-terminal domain-containing protein</fullName>
    </recommendedName>
</protein>
<dbReference type="RefSeq" id="WP_009070483.1">
    <property type="nucleotide sequence ID" value="NZ_JH597761.1"/>
</dbReference>
<dbReference type="Proteomes" id="UP000003980">
    <property type="component" value="Unassembled WGS sequence"/>
</dbReference>
<dbReference type="HOGENOM" id="CLU_3057196_0_0_2"/>
<dbReference type="eggNOG" id="arCOG03169">
    <property type="taxonomic scope" value="Archaea"/>
</dbReference>
<reference evidence="2 3" key="1">
    <citation type="submission" date="2012-01" db="EMBL/GenBank/DDBJ databases">
        <title>Improved High-Quality Draft sequence of Metallosphaera yellowstonensis MK1.</title>
        <authorList>
            <consortium name="US DOE Joint Genome Institute"/>
            <person name="Lucas S."/>
            <person name="Han J."/>
            <person name="Cheng J.-F."/>
            <person name="Goodwin L."/>
            <person name="Pitluck S."/>
            <person name="Peters L."/>
            <person name="Teshima H."/>
            <person name="Detter J.C."/>
            <person name="Han C."/>
            <person name="Tapia R."/>
            <person name="Land M."/>
            <person name="Hauser L."/>
            <person name="Kyrpides N."/>
            <person name="Kozubal M."/>
            <person name="Macur R.E."/>
            <person name="Jay Z."/>
            <person name="Inskeep W."/>
            <person name="Woyke T."/>
        </authorList>
    </citation>
    <scope>NUCLEOTIDE SEQUENCE [LARGE SCALE GENOMIC DNA]</scope>
    <source>
        <strain evidence="2 3">MK1</strain>
    </source>
</reference>
<accession>H2C1G5</accession>
<evidence type="ECO:0000259" key="1">
    <source>
        <dbReference type="Pfam" id="PF21100"/>
    </source>
</evidence>
<feature type="domain" description="MCM C-terminal" evidence="1">
    <location>
        <begin position="2"/>
        <end position="44"/>
    </location>
</feature>
<dbReference type="InterPro" id="IPR036388">
    <property type="entry name" value="WH-like_DNA-bd_sf"/>
</dbReference>
<proteinExistence type="predicted"/>
<dbReference type="AlphaFoldDB" id="H2C1G5"/>
<sequence>MSEAKRAVEAKEGVRIDDKKITQLLENLVDVSFLVNENDMYRPSDVIMEKVFQ</sequence>
<evidence type="ECO:0000313" key="2">
    <source>
        <dbReference type="EMBL" id="EHP70086.1"/>
    </source>
</evidence>
<dbReference type="Pfam" id="PF21100">
    <property type="entry name" value="WHD_MCM"/>
    <property type="match status" value="1"/>
</dbReference>
<gene>
    <name evidence="2" type="ORF">MetMK1DRAFT_00005880</name>
</gene>
<dbReference type="EMBL" id="JH597761">
    <property type="protein sequence ID" value="EHP70086.1"/>
    <property type="molecule type" value="Genomic_DNA"/>
</dbReference>